<sequence length="422" mass="46305">MSSGTLGGPGAGPSMADLDHSDLGPNVLAAAWTTWTIALIFVLLRFYTRARIMNALGLADWFIALSLIAAAGFCVCEVEQVKHGLGKHFWDVDLALHFAPMTKAWWVSLLCYVLSLALTKVSICLLYLTIFTLELARRACCVVLAMVVVHNLWATAMTLTHCIPLEAVWDLTIAPSFCQPQEVWWVNTALIIATDIMIFLLPIPFVLPLRLPRRQKLVVVGIFAVGFFVVLVSFIRLAILIRAKNSTDFDSLTFGNIDLTYWTVIEVHTAIVVACTMTLKPLVAKFFPNVLSPRNSSGSSKDEGPSATGSDPPLTIGSKPSRQLPPVVTGERYGHDEGVAEEVMLGNIEQQRGGGMHDADRTRTHGREVEEKGAGEVPPAAEKSMAKNWEVEVNRPRPWARICAVSERTEDLGREVTARSIS</sequence>
<evidence type="ECO:0000256" key="1">
    <source>
        <dbReference type="ARBA" id="ARBA00004141"/>
    </source>
</evidence>
<dbReference type="Pfam" id="PF20684">
    <property type="entry name" value="Fung_rhodopsin"/>
    <property type="match status" value="1"/>
</dbReference>
<evidence type="ECO:0000313" key="10">
    <source>
        <dbReference type="Proteomes" id="UP001302602"/>
    </source>
</evidence>
<keyword evidence="3 7" id="KW-1133">Transmembrane helix</keyword>
<dbReference type="AlphaFoldDB" id="A0AAN6U4L9"/>
<dbReference type="EMBL" id="MU853225">
    <property type="protein sequence ID" value="KAK4126377.1"/>
    <property type="molecule type" value="Genomic_DNA"/>
</dbReference>
<feature type="transmembrane region" description="Helical" evidence="7">
    <location>
        <begin position="27"/>
        <end position="48"/>
    </location>
</feature>
<feature type="compositionally biased region" description="Basic and acidic residues" evidence="6">
    <location>
        <begin position="355"/>
        <end position="374"/>
    </location>
</feature>
<dbReference type="PANTHER" id="PTHR33048">
    <property type="entry name" value="PTH11-LIKE INTEGRAL MEMBRANE PROTEIN (AFU_ORTHOLOGUE AFUA_5G11245)"/>
    <property type="match status" value="1"/>
</dbReference>
<dbReference type="PANTHER" id="PTHR33048:SF47">
    <property type="entry name" value="INTEGRAL MEMBRANE PROTEIN-RELATED"/>
    <property type="match status" value="1"/>
</dbReference>
<organism evidence="9 10">
    <name type="scientific">Parathielavia appendiculata</name>
    <dbReference type="NCBI Taxonomy" id="2587402"/>
    <lineage>
        <taxon>Eukaryota</taxon>
        <taxon>Fungi</taxon>
        <taxon>Dikarya</taxon>
        <taxon>Ascomycota</taxon>
        <taxon>Pezizomycotina</taxon>
        <taxon>Sordariomycetes</taxon>
        <taxon>Sordariomycetidae</taxon>
        <taxon>Sordariales</taxon>
        <taxon>Chaetomiaceae</taxon>
        <taxon>Parathielavia</taxon>
    </lineage>
</organism>
<dbReference type="InterPro" id="IPR049326">
    <property type="entry name" value="Rhodopsin_dom_fungi"/>
</dbReference>
<dbReference type="Proteomes" id="UP001302602">
    <property type="component" value="Unassembled WGS sequence"/>
</dbReference>
<evidence type="ECO:0000256" key="6">
    <source>
        <dbReference type="SAM" id="MobiDB-lite"/>
    </source>
</evidence>
<reference evidence="9" key="2">
    <citation type="submission" date="2023-05" db="EMBL/GenBank/DDBJ databases">
        <authorList>
            <consortium name="Lawrence Berkeley National Laboratory"/>
            <person name="Steindorff A."/>
            <person name="Hensen N."/>
            <person name="Bonometti L."/>
            <person name="Westerberg I."/>
            <person name="Brannstrom I.O."/>
            <person name="Guillou S."/>
            <person name="Cros-Aarteil S."/>
            <person name="Calhoun S."/>
            <person name="Haridas S."/>
            <person name="Kuo A."/>
            <person name="Mondo S."/>
            <person name="Pangilinan J."/>
            <person name="Riley R."/>
            <person name="Labutti K."/>
            <person name="Andreopoulos B."/>
            <person name="Lipzen A."/>
            <person name="Chen C."/>
            <person name="Yanf M."/>
            <person name="Daum C."/>
            <person name="Ng V."/>
            <person name="Clum A."/>
            <person name="Ohm R."/>
            <person name="Martin F."/>
            <person name="Silar P."/>
            <person name="Natvig D."/>
            <person name="Lalanne C."/>
            <person name="Gautier V."/>
            <person name="Ament-Velasquez S.L."/>
            <person name="Kruys A."/>
            <person name="Hutchinson M.I."/>
            <person name="Powell A.J."/>
            <person name="Barry K."/>
            <person name="Miller A.N."/>
            <person name="Grigoriev I.V."/>
            <person name="Debuchy R."/>
            <person name="Gladieux P."/>
            <person name="Thoren M.H."/>
            <person name="Johannesson H."/>
        </authorList>
    </citation>
    <scope>NUCLEOTIDE SEQUENCE</scope>
    <source>
        <strain evidence="9">CBS 731.68</strain>
    </source>
</reference>
<feature type="transmembrane region" description="Helical" evidence="7">
    <location>
        <begin position="55"/>
        <end position="73"/>
    </location>
</feature>
<keyword evidence="2 7" id="KW-0812">Transmembrane</keyword>
<reference evidence="9" key="1">
    <citation type="journal article" date="2023" name="Mol. Phylogenet. Evol.">
        <title>Genome-scale phylogeny and comparative genomics of the fungal order Sordariales.</title>
        <authorList>
            <person name="Hensen N."/>
            <person name="Bonometti L."/>
            <person name="Westerberg I."/>
            <person name="Brannstrom I.O."/>
            <person name="Guillou S."/>
            <person name="Cros-Aarteil S."/>
            <person name="Calhoun S."/>
            <person name="Haridas S."/>
            <person name="Kuo A."/>
            <person name="Mondo S."/>
            <person name="Pangilinan J."/>
            <person name="Riley R."/>
            <person name="LaButti K."/>
            <person name="Andreopoulos B."/>
            <person name="Lipzen A."/>
            <person name="Chen C."/>
            <person name="Yan M."/>
            <person name="Daum C."/>
            <person name="Ng V."/>
            <person name="Clum A."/>
            <person name="Steindorff A."/>
            <person name="Ohm R.A."/>
            <person name="Martin F."/>
            <person name="Silar P."/>
            <person name="Natvig D.O."/>
            <person name="Lalanne C."/>
            <person name="Gautier V."/>
            <person name="Ament-Velasquez S.L."/>
            <person name="Kruys A."/>
            <person name="Hutchinson M.I."/>
            <person name="Powell A.J."/>
            <person name="Barry K."/>
            <person name="Miller A.N."/>
            <person name="Grigoriev I.V."/>
            <person name="Debuchy R."/>
            <person name="Gladieux P."/>
            <person name="Hiltunen Thoren M."/>
            <person name="Johannesson H."/>
        </authorList>
    </citation>
    <scope>NUCLEOTIDE SEQUENCE</scope>
    <source>
        <strain evidence="9">CBS 731.68</strain>
    </source>
</reference>
<evidence type="ECO:0000256" key="7">
    <source>
        <dbReference type="SAM" id="Phobius"/>
    </source>
</evidence>
<evidence type="ECO:0000256" key="5">
    <source>
        <dbReference type="ARBA" id="ARBA00038359"/>
    </source>
</evidence>
<feature type="domain" description="Rhodopsin" evidence="8">
    <location>
        <begin position="44"/>
        <end position="284"/>
    </location>
</feature>
<feature type="region of interest" description="Disordered" evidence="6">
    <location>
        <begin position="294"/>
        <end position="331"/>
    </location>
</feature>
<dbReference type="RefSeq" id="XP_062650148.1">
    <property type="nucleotide sequence ID" value="XM_062790454.1"/>
</dbReference>
<evidence type="ECO:0000313" key="9">
    <source>
        <dbReference type="EMBL" id="KAK4126377.1"/>
    </source>
</evidence>
<keyword evidence="4 7" id="KW-0472">Membrane</keyword>
<dbReference type="InterPro" id="IPR052337">
    <property type="entry name" value="SAT4-like"/>
</dbReference>
<feature type="transmembrane region" description="Helical" evidence="7">
    <location>
        <begin position="183"/>
        <end position="205"/>
    </location>
</feature>
<feature type="transmembrane region" description="Helical" evidence="7">
    <location>
        <begin position="104"/>
        <end position="128"/>
    </location>
</feature>
<evidence type="ECO:0000256" key="2">
    <source>
        <dbReference type="ARBA" id="ARBA00022692"/>
    </source>
</evidence>
<feature type="region of interest" description="Disordered" evidence="6">
    <location>
        <begin position="351"/>
        <end position="388"/>
    </location>
</feature>
<feature type="transmembrane region" description="Helical" evidence="7">
    <location>
        <begin position="217"/>
        <end position="239"/>
    </location>
</feature>
<proteinExistence type="inferred from homology"/>
<feature type="transmembrane region" description="Helical" evidence="7">
    <location>
        <begin position="140"/>
        <end position="163"/>
    </location>
</feature>
<accession>A0AAN6U4L9</accession>
<protein>
    <recommendedName>
        <fullName evidence="8">Rhodopsin domain-containing protein</fullName>
    </recommendedName>
</protein>
<evidence type="ECO:0000259" key="8">
    <source>
        <dbReference type="Pfam" id="PF20684"/>
    </source>
</evidence>
<evidence type="ECO:0000256" key="3">
    <source>
        <dbReference type="ARBA" id="ARBA00022989"/>
    </source>
</evidence>
<comment type="caution">
    <text evidence="9">The sequence shown here is derived from an EMBL/GenBank/DDBJ whole genome shotgun (WGS) entry which is preliminary data.</text>
</comment>
<evidence type="ECO:0000256" key="4">
    <source>
        <dbReference type="ARBA" id="ARBA00023136"/>
    </source>
</evidence>
<name>A0AAN6U4L9_9PEZI</name>
<gene>
    <name evidence="9" type="ORF">N657DRAFT_615079</name>
</gene>
<comment type="subcellular location">
    <subcellularLocation>
        <location evidence="1">Membrane</location>
        <topology evidence="1">Multi-pass membrane protein</topology>
    </subcellularLocation>
</comment>
<dbReference type="GeneID" id="87827224"/>
<comment type="similarity">
    <text evidence="5">Belongs to the SAT4 family.</text>
</comment>
<keyword evidence="10" id="KW-1185">Reference proteome</keyword>
<dbReference type="GO" id="GO:0016020">
    <property type="term" value="C:membrane"/>
    <property type="evidence" value="ECO:0007669"/>
    <property type="project" value="UniProtKB-SubCell"/>
</dbReference>